<feature type="domain" description="Insertion element IS150 protein InsJ-like helix-turn-helix" evidence="1">
    <location>
        <begin position="8"/>
        <end position="43"/>
    </location>
</feature>
<reference evidence="3" key="1">
    <citation type="journal article" date="2019" name="Int. J. Syst. Evol. Microbiol.">
        <title>The Global Catalogue of Microorganisms (GCM) 10K type strain sequencing project: providing services to taxonomists for standard genome sequencing and annotation.</title>
        <authorList>
            <consortium name="The Broad Institute Genomics Platform"/>
            <consortium name="The Broad Institute Genome Sequencing Center for Infectious Disease"/>
            <person name="Wu L."/>
            <person name="Ma J."/>
        </authorList>
    </citation>
    <scope>NUCLEOTIDE SEQUENCE [LARGE SCALE GENOMIC DNA]</scope>
    <source>
        <strain evidence="3">CCUG 56756</strain>
    </source>
</reference>
<name>A0ABW3LEY1_9BACL</name>
<dbReference type="SUPFAM" id="SSF48295">
    <property type="entry name" value="TrpR-like"/>
    <property type="match status" value="1"/>
</dbReference>
<accession>A0ABW3LEY1</accession>
<dbReference type="RefSeq" id="WP_144840817.1">
    <property type="nucleotide sequence ID" value="NZ_JBHTKI010000014.1"/>
</dbReference>
<organism evidence="2 3">
    <name type="scientific">Metaplanococcus flavidus</name>
    <dbReference type="NCBI Taxonomy" id="569883"/>
    <lineage>
        <taxon>Bacteria</taxon>
        <taxon>Bacillati</taxon>
        <taxon>Bacillota</taxon>
        <taxon>Bacilli</taxon>
        <taxon>Bacillales</taxon>
        <taxon>Caryophanaceae</taxon>
        <taxon>Metaplanococcus</taxon>
    </lineage>
</organism>
<dbReference type="Proteomes" id="UP001597109">
    <property type="component" value="Unassembled WGS sequence"/>
</dbReference>
<dbReference type="Gene3D" id="1.10.10.10">
    <property type="entry name" value="Winged helix-like DNA-binding domain superfamily/Winged helix DNA-binding domain"/>
    <property type="match status" value="1"/>
</dbReference>
<dbReference type="EMBL" id="JBHTKI010000014">
    <property type="protein sequence ID" value="MFD1031906.1"/>
    <property type="molecule type" value="Genomic_DNA"/>
</dbReference>
<dbReference type="Pfam" id="PF13518">
    <property type="entry name" value="HTH_28"/>
    <property type="match status" value="1"/>
</dbReference>
<proteinExistence type="predicted"/>
<dbReference type="InterPro" id="IPR055247">
    <property type="entry name" value="InsJ-like_HTH"/>
</dbReference>
<sequence length="43" mass="4949">MAKYSEGFKLRIVKEYLGGALGYKLLAEKYGISSKSQIERWVH</sequence>
<evidence type="ECO:0000313" key="2">
    <source>
        <dbReference type="EMBL" id="MFD1031906.1"/>
    </source>
</evidence>
<gene>
    <name evidence="2" type="ORF">ACFQ1X_10740</name>
</gene>
<comment type="caution">
    <text evidence="2">The sequence shown here is derived from an EMBL/GenBank/DDBJ whole genome shotgun (WGS) entry which is preliminary data.</text>
</comment>
<evidence type="ECO:0000259" key="1">
    <source>
        <dbReference type="Pfam" id="PF13518"/>
    </source>
</evidence>
<keyword evidence="3" id="KW-1185">Reference proteome</keyword>
<protein>
    <submittedName>
        <fullName evidence="2">Transposase</fullName>
    </submittedName>
</protein>
<dbReference type="InterPro" id="IPR010921">
    <property type="entry name" value="Trp_repressor/repl_initiator"/>
</dbReference>
<evidence type="ECO:0000313" key="3">
    <source>
        <dbReference type="Proteomes" id="UP001597109"/>
    </source>
</evidence>
<dbReference type="InterPro" id="IPR036388">
    <property type="entry name" value="WH-like_DNA-bd_sf"/>
</dbReference>